<dbReference type="InterPro" id="IPR002641">
    <property type="entry name" value="PNPLA_dom"/>
</dbReference>
<dbReference type="EMBL" id="JAZHXI010000004">
    <property type="protein sequence ID" value="KAL2072653.1"/>
    <property type="molecule type" value="Genomic_DNA"/>
</dbReference>
<dbReference type="Gene3D" id="3.40.1090.10">
    <property type="entry name" value="Cytosolic phospholipase A2 catalytic domain"/>
    <property type="match status" value="1"/>
</dbReference>
<dbReference type="SUPFAM" id="SSF52151">
    <property type="entry name" value="FabD/lysophospholipase-like"/>
    <property type="match status" value="1"/>
</dbReference>
<feature type="short sequence motif" description="DGA/G" evidence="4">
    <location>
        <begin position="240"/>
        <end position="242"/>
    </location>
</feature>
<feature type="active site" description="Proton acceptor" evidence="4">
    <location>
        <position position="240"/>
    </location>
</feature>
<keyword evidence="3 4" id="KW-0443">Lipid metabolism</keyword>
<feature type="active site" description="Nucleophile" evidence="4">
    <location>
        <position position="71"/>
    </location>
</feature>
<dbReference type="PROSITE" id="PS51635">
    <property type="entry name" value="PNPLA"/>
    <property type="match status" value="1"/>
</dbReference>
<evidence type="ECO:0000313" key="7">
    <source>
        <dbReference type="Proteomes" id="UP001595075"/>
    </source>
</evidence>
<evidence type="ECO:0000256" key="2">
    <source>
        <dbReference type="ARBA" id="ARBA00022963"/>
    </source>
</evidence>
<dbReference type="Proteomes" id="UP001595075">
    <property type="component" value="Unassembled WGS sequence"/>
</dbReference>
<keyword evidence="1 4" id="KW-0378">Hydrolase</keyword>
<feature type="short sequence motif" description="GXGXXG" evidence="4">
    <location>
        <begin position="29"/>
        <end position="34"/>
    </location>
</feature>
<organism evidence="6 7">
    <name type="scientific">Oculimacula yallundae</name>
    <dbReference type="NCBI Taxonomy" id="86028"/>
    <lineage>
        <taxon>Eukaryota</taxon>
        <taxon>Fungi</taxon>
        <taxon>Dikarya</taxon>
        <taxon>Ascomycota</taxon>
        <taxon>Pezizomycotina</taxon>
        <taxon>Leotiomycetes</taxon>
        <taxon>Helotiales</taxon>
        <taxon>Ploettnerulaceae</taxon>
        <taxon>Oculimacula</taxon>
    </lineage>
</organism>
<reference evidence="6 7" key="1">
    <citation type="journal article" date="2024" name="Commun. Biol.">
        <title>Comparative genomic analysis of thermophilic fungi reveals convergent evolutionary adaptations and gene losses.</title>
        <authorList>
            <person name="Steindorff A.S."/>
            <person name="Aguilar-Pontes M.V."/>
            <person name="Robinson A.J."/>
            <person name="Andreopoulos B."/>
            <person name="LaButti K."/>
            <person name="Kuo A."/>
            <person name="Mondo S."/>
            <person name="Riley R."/>
            <person name="Otillar R."/>
            <person name="Haridas S."/>
            <person name="Lipzen A."/>
            <person name="Grimwood J."/>
            <person name="Schmutz J."/>
            <person name="Clum A."/>
            <person name="Reid I.D."/>
            <person name="Moisan M.C."/>
            <person name="Butler G."/>
            <person name="Nguyen T.T.M."/>
            <person name="Dewar K."/>
            <person name="Conant G."/>
            <person name="Drula E."/>
            <person name="Henrissat B."/>
            <person name="Hansel C."/>
            <person name="Singer S."/>
            <person name="Hutchinson M.I."/>
            <person name="de Vries R.P."/>
            <person name="Natvig D.O."/>
            <person name="Powell A.J."/>
            <person name="Tsang A."/>
            <person name="Grigoriev I.V."/>
        </authorList>
    </citation>
    <scope>NUCLEOTIDE SEQUENCE [LARGE SCALE GENOMIC DNA]</scope>
    <source>
        <strain evidence="6 7">CBS 494.80</strain>
    </source>
</reference>
<evidence type="ECO:0000256" key="3">
    <source>
        <dbReference type="ARBA" id="ARBA00023098"/>
    </source>
</evidence>
<dbReference type="Pfam" id="PF01734">
    <property type="entry name" value="Patatin"/>
    <property type="match status" value="1"/>
</dbReference>
<keyword evidence="7" id="KW-1185">Reference proteome</keyword>
<dbReference type="PANTHER" id="PTHR24185">
    <property type="entry name" value="CALCIUM-INDEPENDENT PHOSPHOLIPASE A2-GAMMA"/>
    <property type="match status" value="1"/>
</dbReference>
<proteinExistence type="predicted"/>
<name>A0ABR4CTG6_9HELO</name>
<comment type="caution">
    <text evidence="6">The sequence shown here is derived from an EMBL/GenBank/DDBJ whole genome shotgun (WGS) entry which is preliminary data.</text>
</comment>
<sequence>MSNTINNNIKPYSPATKHPNGLRLLSLDGGGVKGLSALMILDEIMTRVQKKTGSTTTCRPSDYFELAAGTSTGGIIAIMLFRLRMTTGDAITMYNEIASQVFSPKMMGYNISWMGAAGGWLGKSKVVGHAPQFYDADLKKAINIVVEKYGLDEEDKKSKAQALLARNGAARMFLCTTAQNRAETALFRSYPHDISYTPSKLNRIMKEHSAEATIDLTVCATSAAPTYFPEVKWNSLVFWDGGLLNNNPIDQLWAARYDLVQPDEPEPKVSCILSLGCGHVTAATPSESWFSLSATVGSVIGFATNTEAKGKDFSRHITNLKRRPHYANTQYIRFNVPMGTDEIGLADYNRMKEIASRTTKYLETQGKWLDDCVSAIAA</sequence>
<keyword evidence="2 4" id="KW-0442">Lipid degradation</keyword>
<feature type="short sequence motif" description="GXSXG" evidence="4">
    <location>
        <begin position="69"/>
        <end position="73"/>
    </location>
</feature>
<feature type="domain" description="PNPLA" evidence="5">
    <location>
        <begin position="25"/>
        <end position="253"/>
    </location>
</feature>
<accession>A0ABR4CTG6</accession>
<evidence type="ECO:0000256" key="1">
    <source>
        <dbReference type="ARBA" id="ARBA00022801"/>
    </source>
</evidence>
<evidence type="ECO:0000259" key="5">
    <source>
        <dbReference type="PROSITE" id="PS51635"/>
    </source>
</evidence>
<evidence type="ECO:0000256" key="4">
    <source>
        <dbReference type="PROSITE-ProRule" id="PRU01161"/>
    </source>
</evidence>
<protein>
    <recommendedName>
        <fullName evidence="5">PNPLA domain-containing protein</fullName>
    </recommendedName>
</protein>
<evidence type="ECO:0000313" key="6">
    <source>
        <dbReference type="EMBL" id="KAL2072653.1"/>
    </source>
</evidence>
<dbReference type="PANTHER" id="PTHR24185:SF1">
    <property type="entry name" value="CALCIUM-INDEPENDENT PHOSPHOLIPASE A2-GAMMA"/>
    <property type="match status" value="1"/>
</dbReference>
<dbReference type="CDD" id="cd07216">
    <property type="entry name" value="Pat17_PNPLA8_PNPLA9_like3"/>
    <property type="match status" value="1"/>
</dbReference>
<gene>
    <name evidence="6" type="ORF">VTL71DRAFT_11996</name>
</gene>
<dbReference type="InterPro" id="IPR016035">
    <property type="entry name" value="Acyl_Trfase/lysoPLipase"/>
</dbReference>